<feature type="coiled-coil region" evidence="1">
    <location>
        <begin position="18"/>
        <end position="49"/>
    </location>
</feature>
<gene>
    <name evidence="3" type="ORF">KTT_55720</name>
</gene>
<dbReference type="Pfam" id="PF01381">
    <property type="entry name" value="HTH_3"/>
    <property type="match status" value="1"/>
</dbReference>
<organism evidence="3 4">
    <name type="scientific">Tengunoibacter tsumagoiensis</name>
    <dbReference type="NCBI Taxonomy" id="2014871"/>
    <lineage>
        <taxon>Bacteria</taxon>
        <taxon>Bacillati</taxon>
        <taxon>Chloroflexota</taxon>
        <taxon>Ktedonobacteria</taxon>
        <taxon>Ktedonobacterales</taxon>
        <taxon>Dictyobacteraceae</taxon>
        <taxon>Tengunoibacter</taxon>
    </lineage>
</organism>
<dbReference type="Gene3D" id="1.10.260.40">
    <property type="entry name" value="lambda repressor-like DNA-binding domains"/>
    <property type="match status" value="1"/>
</dbReference>
<dbReference type="AlphaFoldDB" id="A0A402A992"/>
<feature type="domain" description="HTH cro/C1-type" evidence="2">
    <location>
        <begin position="18"/>
        <end position="51"/>
    </location>
</feature>
<reference evidence="4" key="1">
    <citation type="submission" date="2018-12" db="EMBL/GenBank/DDBJ databases">
        <title>Tengunoibacter tsumagoiensis gen. nov., sp. nov., Dictyobacter kobayashii sp. nov., D. alpinus sp. nov., and D. joshuensis sp. nov. and description of Dictyobacteraceae fam. nov. within the order Ktedonobacterales isolated from Tengu-no-mugimeshi.</title>
        <authorList>
            <person name="Wang C.M."/>
            <person name="Zheng Y."/>
            <person name="Sakai Y."/>
            <person name="Toyoda A."/>
            <person name="Minakuchi Y."/>
            <person name="Abe K."/>
            <person name="Yokota A."/>
            <person name="Yabe S."/>
        </authorList>
    </citation>
    <scope>NUCLEOTIDE SEQUENCE [LARGE SCALE GENOMIC DNA]</scope>
    <source>
        <strain evidence="4">Uno3</strain>
    </source>
</reference>
<evidence type="ECO:0000259" key="2">
    <source>
        <dbReference type="PROSITE" id="PS50943"/>
    </source>
</evidence>
<dbReference type="Proteomes" id="UP000287352">
    <property type="component" value="Unassembled WGS sequence"/>
</dbReference>
<dbReference type="GO" id="GO:0003677">
    <property type="term" value="F:DNA binding"/>
    <property type="evidence" value="ECO:0007669"/>
    <property type="project" value="InterPro"/>
</dbReference>
<keyword evidence="4" id="KW-1185">Reference proteome</keyword>
<evidence type="ECO:0000313" key="3">
    <source>
        <dbReference type="EMBL" id="GCE15713.1"/>
    </source>
</evidence>
<proteinExistence type="predicted"/>
<dbReference type="CDD" id="cd00093">
    <property type="entry name" value="HTH_XRE"/>
    <property type="match status" value="1"/>
</dbReference>
<keyword evidence="1" id="KW-0175">Coiled coil</keyword>
<evidence type="ECO:0000256" key="1">
    <source>
        <dbReference type="SAM" id="Coils"/>
    </source>
</evidence>
<dbReference type="SUPFAM" id="SSF47413">
    <property type="entry name" value="lambda repressor-like DNA-binding domains"/>
    <property type="match status" value="1"/>
</dbReference>
<dbReference type="RefSeq" id="WP_126583136.1">
    <property type="nucleotide sequence ID" value="NZ_BIFR01000002.1"/>
</dbReference>
<name>A0A402A992_9CHLR</name>
<dbReference type="PROSITE" id="PS50943">
    <property type="entry name" value="HTH_CROC1"/>
    <property type="match status" value="1"/>
</dbReference>
<evidence type="ECO:0000313" key="4">
    <source>
        <dbReference type="Proteomes" id="UP000287352"/>
    </source>
</evidence>
<dbReference type="InterPro" id="IPR010982">
    <property type="entry name" value="Lambda_DNA-bd_dom_sf"/>
</dbReference>
<dbReference type="EMBL" id="BIFR01000002">
    <property type="protein sequence ID" value="GCE15713.1"/>
    <property type="molecule type" value="Genomic_DNA"/>
</dbReference>
<accession>A0A402A992</accession>
<sequence length="116" mass="13669">MSGKDAKLRPPSALSRALKKYRDMHKYTQEELARLLDEDTRQVRRWENNETLIHSGDLRNGEPLAVEAALYSKEHGHFRRLERLYVLKRYVNRQMLRYGKTELALSEALEGAIEDR</sequence>
<dbReference type="OrthoDB" id="144949at2"/>
<comment type="caution">
    <text evidence="3">The sequence shown here is derived from an EMBL/GenBank/DDBJ whole genome shotgun (WGS) entry which is preliminary data.</text>
</comment>
<dbReference type="InterPro" id="IPR001387">
    <property type="entry name" value="Cro/C1-type_HTH"/>
</dbReference>
<protein>
    <recommendedName>
        <fullName evidence="2">HTH cro/C1-type domain-containing protein</fullName>
    </recommendedName>
</protein>